<protein>
    <submittedName>
        <fullName evidence="13">TonB-dependent receptor</fullName>
    </submittedName>
</protein>
<evidence type="ECO:0000256" key="5">
    <source>
        <dbReference type="ARBA" id="ARBA00023077"/>
    </source>
</evidence>
<evidence type="ECO:0000256" key="7">
    <source>
        <dbReference type="ARBA" id="ARBA00023237"/>
    </source>
</evidence>
<dbReference type="GO" id="GO:0009279">
    <property type="term" value="C:cell outer membrane"/>
    <property type="evidence" value="ECO:0007669"/>
    <property type="project" value="UniProtKB-SubCell"/>
</dbReference>
<organism evidence="13 14">
    <name type="scientific">Cruoricaptor ignavus</name>
    <dbReference type="NCBI Taxonomy" id="1118202"/>
    <lineage>
        <taxon>Bacteria</taxon>
        <taxon>Pseudomonadati</taxon>
        <taxon>Bacteroidota</taxon>
        <taxon>Flavobacteriia</taxon>
        <taxon>Flavobacteriales</taxon>
        <taxon>Weeksellaceae</taxon>
        <taxon>Cruoricaptor</taxon>
    </lineage>
</organism>
<dbReference type="InterPro" id="IPR000531">
    <property type="entry name" value="Beta-barrel_TonB"/>
</dbReference>
<name>A0A7M1T411_9FLAO</name>
<gene>
    <name evidence="13" type="ORF">IMZ16_03870</name>
</gene>
<evidence type="ECO:0000256" key="9">
    <source>
        <dbReference type="RuleBase" id="RU003357"/>
    </source>
</evidence>
<evidence type="ECO:0000259" key="11">
    <source>
        <dbReference type="Pfam" id="PF00593"/>
    </source>
</evidence>
<evidence type="ECO:0000313" key="13">
    <source>
        <dbReference type="EMBL" id="QOR74580.1"/>
    </source>
</evidence>
<dbReference type="EMBL" id="CP063145">
    <property type="protein sequence ID" value="QOR74580.1"/>
    <property type="molecule type" value="Genomic_DNA"/>
</dbReference>
<keyword evidence="10" id="KW-0732">Signal</keyword>
<dbReference type="InterPro" id="IPR037066">
    <property type="entry name" value="Plug_dom_sf"/>
</dbReference>
<dbReference type="InterPro" id="IPR012910">
    <property type="entry name" value="Plug_dom"/>
</dbReference>
<accession>A0A7M1T411</accession>
<dbReference type="PROSITE" id="PS52016">
    <property type="entry name" value="TONB_DEPENDENT_REC_3"/>
    <property type="match status" value="1"/>
</dbReference>
<dbReference type="AlphaFoldDB" id="A0A7M1T411"/>
<evidence type="ECO:0000256" key="10">
    <source>
        <dbReference type="SAM" id="SignalP"/>
    </source>
</evidence>
<evidence type="ECO:0000313" key="14">
    <source>
        <dbReference type="Proteomes" id="UP000593605"/>
    </source>
</evidence>
<keyword evidence="6 8" id="KW-0472">Membrane</keyword>
<dbReference type="Gene3D" id="2.170.130.10">
    <property type="entry name" value="TonB-dependent receptor, plug domain"/>
    <property type="match status" value="1"/>
</dbReference>
<dbReference type="InterPro" id="IPR008969">
    <property type="entry name" value="CarboxyPept-like_regulatory"/>
</dbReference>
<evidence type="ECO:0000256" key="8">
    <source>
        <dbReference type="PROSITE-ProRule" id="PRU01360"/>
    </source>
</evidence>
<evidence type="ECO:0000256" key="2">
    <source>
        <dbReference type="ARBA" id="ARBA00022448"/>
    </source>
</evidence>
<evidence type="ECO:0000256" key="3">
    <source>
        <dbReference type="ARBA" id="ARBA00022452"/>
    </source>
</evidence>
<dbReference type="CDD" id="cd01347">
    <property type="entry name" value="ligand_gated_channel"/>
    <property type="match status" value="1"/>
</dbReference>
<dbReference type="PANTHER" id="PTHR40980:SF4">
    <property type="entry name" value="TONB-DEPENDENT RECEPTOR-LIKE BETA-BARREL DOMAIN-CONTAINING PROTEIN"/>
    <property type="match status" value="1"/>
</dbReference>
<dbReference type="Proteomes" id="UP000593605">
    <property type="component" value="Chromosome"/>
</dbReference>
<dbReference type="Gene3D" id="2.60.40.1120">
    <property type="entry name" value="Carboxypeptidase-like, regulatory domain"/>
    <property type="match status" value="1"/>
</dbReference>
<keyword evidence="3 8" id="KW-1134">Transmembrane beta strand</keyword>
<evidence type="ECO:0000256" key="1">
    <source>
        <dbReference type="ARBA" id="ARBA00004571"/>
    </source>
</evidence>
<evidence type="ECO:0000259" key="12">
    <source>
        <dbReference type="Pfam" id="PF07715"/>
    </source>
</evidence>
<evidence type="ECO:0000256" key="4">
    <source>
        <dbReference type="ARBA" id="ARBA00022692"/>
    </source>
</evidence>
<feature type="domain" description="TonB-dependent receptor-like beta-barrel" evidence="11">
    <location>
        <begin position="538"/>
        <end position="869"/>
    </location>
</feature>
<keyword evidence="13" id="KW-0675">Receptor</keyword>
<evidence type="ECO:0000256" key="6">
    <source>
        <dbReference type="ARBA" id="ARBA00023136"/>
    </source>
</evidence>
<feature type="domain" description="TonB-dependent receptor plug" evidence="12">
    <location>
        <begin position="128"/>
        <end position="232"/>
    </location>
</feature>
<dbReference type="RefSeq" id="WP_193440569.1">
    <property type="nucleotide sequence ID" value="NZ_CP063145.1"/>
</dbReference>
<reference evidence="13 14" key="1">
    <citation type="submission" date="2020-10" db="EMBL/GenBank/DDBJ databases">
        <title>Complete genome of Cruoricapor ignavus strain M1214 isolated from the blood culture of a febrile patient.</title>
        <authorList>
            <person name="Guglielmino C.J.D."/>
        </authorList>
    </citation>
    <scope>NUCLEOTIDE SEQUENCE [LARGE SCALE GENOMIC DNA]</scope>
    <source>
        <strain evidence="13 14">M1214</strain>
    </source>
</reference>
<comment type="similarity">
    <text evidence="8 9">Belongs to the TonB-dependent receptor family.</text>
</comment>
<dbReference type="KEGG" id="civ:IMZ16_03870"/>
<dbReference type="PANTHER" id="PTHR40980">
    <property type="entry name" value="PLUG DOMAIN-CONTAINING PROTEIN"/>
    <property type="match status" value="1"/>
</dbReference>
<dbReference type="Gene3D" id="2.40.170.20">
    <property type="entry name" value="TonB-dependent receptor, beta-barrel domain"/>
    <property type="match status" value="1"/>
</dbReference>
<comment type="subcellular location">
    <subcellularLocation>
        <location evidence="1 8">Cell outer membrane</location>
        <topology evidence="1 8">Multi-pass membrane protein</topology>
    </subcellularLocation>
</comment>
<dbReference type="InterPro" id="IPR036942">
    <property type="entry name" value="Beta-barrel_TonB_sf"/>
</dbReference>
<keyword evidence="5 9" id="KW-0798">TonB box</keyword>
<dbReference type="Pfam" id="PF13620">
    <property type="entry name" value="CarboxypepD_reg"/>
    <property type="match status" value="1"/>
</dbReference>
<dbReference type="Pfam" id="PF07715">
    <property type="entry name" value="Plug"/>
    <property type="match status" value="1"/>
</dbReference>
<keyword evidence="2 8" id="KW-0813">Transport</keyword>
<dbReference type="SUPFAM" id="SSF49464">
    <property type="entry name" value="Carboxypeptidase regulatory domain-like"/>
    <property type="match status" value="1"/>
</dbReference>
<sequence length="917" mass="103149">MKKYIISLPLMLIAPAFLYAQEIRGTVQSSESGEAVAGANIVLQPGNIRTQTGLDGSFSFLNLEDGSYSITISHPRFQGVNEDITVSSDQAVTVSYSLSDKDAREISGVTIRGIRRHDTEGMARRIEQRAPEVVNVVSGNAIQISPDLSVANVIQRVSGVSVERSSNGEGQYAILRGMDKRYNYTLVNGVKIPSPENRHRYVPLDIFPSELLDRLEVYKSLLPYMEGDAIGGGVNMVMKSAPAAREIAANMAVGYSQALFERKFHSFDTSDIKFKSPYERFGRSYNATVADFPKSRYQIERLNAMPNFTGGLTLGRRFADNKLGVLAAVSYQNSNRMTDSKFYSTSNVDTMKYGVITSESDRKYFENQQRMGAYGILDFRINANHQLKLFNSFMLLRNTQLRESLTANASNANYEPLAGNADLSYSYRSRFTQQRIWNTTLRGEHSIIPGRFSLDWSGVVSSADNQVPDQTNFGTLGIRRNFVDTQTSPNNAFRTWLRNTDNDYAGYLNLKVTVADGFNILAGGMYRDKERSHFYNNYSLYPVSRNHILGTDFMDVADIQYDVENPKGAVANSLTYDAAEKIAAGYGMLEAKLEKIELSGGIRFEHTDQSYTLLFPMGEDRPELSQKYTDALPSASVKYKITPTQNLRATYFKSINRPGFFEIVPSKLVYEEYSERGNPDLKRAKADNVDLRYEFFPKASDQYMVGVFYKNIKDPIEYTLQPDKTRGQDIFYSPGNFGTAENYGVEVDVIKFFSSFGFKANYTYTHSEITTPKSVRVRDAAGNLETITQDQKRPLYGQSEHIANLSLLYKNPQSGWDAQIAGSYTGPRISTVSQFLDNDIWQKGFIQMDASLEKRLGDRLSIYAKANNLLDTPMKLFIKGVNEQNADIAGQDISSGETLIRKDFYKQTYLLGLRVKF</sequence>
<proteinExistence type="inferred from homology"/>
<dbReference type="InterPro" id="IPR039426">
    <property type="entry name" value="TonB-dep_rcpt-like"/>
</dbReference>
<dbReference type="SUPFAM" id="SSF56935">
    <property type="entry name" value="Porins"/>
    <property type="match status" value="1"/>
</dbReference>
<feature type="chain" id="PRO_5032457290" evidence="10">
    <location>
        <begin position="21"/>
        <end position="917"/>
    </location>
</feature>
<dbReference type="Pfam" id="PF00593">
    <property type="entry name" value="TonB_dep_Rec_b-barrel"/>
    <property type="match status" value="1"/>
</dbReference>
<keyword evidence="7 8" id="KW-0998">Cell outer membrane</keyword>
<keyword evidence="4 8" id="KW-0812">Transmembrane</keyword>
<feature type="signal peptide" evidence="10">
    <location>
        <begin position="1"/>
        <end position="20"/>
    </location>
</feature>